<feature type="region of interest" description="Disordered" evidence="1">
    <location>
        <begin position="783"/>
        <end position="803"/>
    </location>
</feature>
<feature type="compositionally biased region" description="Low complexity" evidence="1">
    <location>
        <begin position="783"/>
        <end position="799"/>
    </location>
</feature>
<feature type="region of interest" description="Disordered" evidence="1">
    <location>
        <begin position="615"/>
        <end position="683"/>
    </location>
</feature>
<feature type="region of interest" description="Disordered" evidence="1">
    <location>
        <begin position="233"/>
        <end position="329"/>
    </location>
</feature>
<gene>
    <name evidence="2" type="ORF">CONLIGDRAFT_681230</name>
</gene>
<organism evidence="2 3">
    <name type="scientific">Coniochaeta ligniaria NRRL 30616</name>
    <dbReference type="NCBI Taxonomy" id="1408157"/>
    <lineage>
        <taxon>Eukaryota</taxon>
        <taxon>Fungi</taxon>
        <taxon>Dikarya</taxon>
        <taxon>Ascomycota</taxon>
        <taxon>Pezizomycotina</taxon>
        <taxon>Sordariomycetes</taxon>
        <taxon>Sordariomycetidae</taxon>
        <taxon>Coniochaetales</taxon>
        <taxon>Coniochaetaceae</taxon>
        <taxon>Coniochaeta</taxon>
    </lineage>
</organism>
<reference evidence="2 3" key="1">
    <citation type="submission" date="2016-10" db="EMBL/GenBank/DDBJ databases">
        <title>Draft genome sequence of Coniochaeta ligniaria NRRL30616, a lignocellulolytic fungus for bioabatement of inhibitors in plant biomass hydrolysates.</title>
        <authorList>
            <consortium name="DOE Joint Genome Institute"/>
            <person name="Jimenez D.J."/>
            <person name="Hector R.E."/>
            <person name="Riley R."/>
            <person name="Sun H."/>
            <person name="Grigoriev I.V."/>
            <person name="Van Elsas J.D."/>
            <person name="Nichols N.N."/>
        </authorList>
    </citation>
    <scope>NUCLEOTIDE SEQUENCE [LARGE SCALE GENOMIC DNA]</scope>
    <source>
        <strain evidence="2 3">NRRL 30616</strain>
    </source>
</reference>
<feature type="compositionally biased region" description="Basic and acidic residues" evidence="1">
    <location>
        <begin position="417"/>
        <end position="430"/>
    </location>
</feature>
<name>A0A1J7JKR7_9PEZI</name>
<dbReference type="OrthoDB" id="3946750at2759"/>
<feature type="compositionally biased region" description="Basic and acidic residues" evidence="1">
    <location>
        <begin position="514"/>
        <end position="532"/>
    </location>
</feature>
<feature type="compositionally biased region" description="Basic and acidic residues" evidence="1">
    <location>
        <begin position="618"/>
        <end position="634"/>
    </location>
</feature>
<evidence type="ECO:0000313" key="2">
    <source>
        <dbReference type="EMBL" id="OIW28258.1"/>
    </source>
</evidence>
<keyword evidence="3" id="KW-1185">Reference proteome</keyword>
<evidence type="ECO:0000256" key="1">
    <source>
        <dbReference type="SAM" id="MobiDB-lite"/>
    </source>
</evidence>
<dbReference type="AlphaFoldDB" id="A0A1J7JKR7"/>
<proteinExistence type="predicted"/>
<dbReference type="Proteomes" id="UP000182658">
    <property type="component" value="Unassembled WGS sequence"/>
</dbReference>
<dbReference type="STRING" id="1408157.A0A1J7JKR7"/>
<feature type="compositionally biased region" description="Basic and acidic residues" evidence="1">
    <location>
        <begin position="657"/>
        <end position="673"/>
    </location>
</feature>
<feature type="region of interest" description="Disordered" evidence="1">
    <location>
        <begin position="722"/>
        <end position="748"/>
    </location>
</feature>
<feature type="region of interest" description="Disordered" evidence="1">
    <location>
        <begin position="150"/>
        <end position="172"/>
    </location>
</feature>
<protein>
    <submittedName>
        <fullName evidence="2">Uncharacterized protein</fullName>
    </submittedName>
</protein>
<dbReference type="EMBL" id="KV875098">
    <property type="protein sequence ID" value="OIW28258.1"/>
    <property type="molecule type" value="Genomic_DNA"/>
</dbReference>
<feature type="compositionally biased region" description="Low complexity" evidence="1">
    <location>
        <begin position="536"/>
        <end position="548"/>
    </location>
</feature>
<feature type="region of interest" description="Disordered" evidence="1">
    <location>
        <begin position="500"/>
        <end position="603"/>
    </location>
</feature>
<accession>A0A1J7JKR7</accession>
<feature type="region of interest" description="Disordered" evidence="1">
    <location>
        <begin position="881"/>
        <end position="923"/>
    </location>
</feature>
<feature type="compositionally biased region" description="Basic and acidic residues" evidence="1">
    <location>
        <begin position="556"/>
        <end position="566"/>
    </location>
</feature>
<dbReference type="InParanoid" id="A0A1J7JKR7"/>
<feature type="region of interest" description="Disordered" evidence="1">
    <location>
        <begin position="417"/>
        <end position="460"/>
    </location>
</feature>
<sequence>MLTTTATRRTGTSGSVVPTCAALIRYRNQQNRTFRFARIWASCLDPEPHREVFGHHRKLRHKYAETLNRRLSWDNHPYADDAKRMLKSSIRDCWKGMRATSRYVNTGPRCKTPDNPTGVRPGNNIEDAERGAMEHLLFGNSTEDWPCTSPKYRGRARNQGTPSRRSAAVLAEGQSSEVEYTIDPITNRKVPKTPKISSVPDVSSPAIYSAFDSTLHSAADIPATPLKGYEPQFTPFNPPPISDSQEPIFYDGPPPEAELKKYGPVRLDPNASKSAYDGQPNPVFESEEYEKSHAKPSENSVSWHSNHGIMPTAGSISGADGVDARAAKPDSFGYEDLDKYIDSTPTHKRPYDDLKKYKPVALEEDDVDTLKSPQQYSDLSSYDTFTYLEPDGRPAAQELTDADLEVQEYQQFVRDQEDGRVIHDESRAHPSELGNYKPFGYNEPDGKPMSVVEESNDYDPQEVQQYQAFRYNEPDGKPELATEEGNDYDPLEVQKYQAFRFNEPDGKPLPIENTDSHEAAASREYQEIRFAEGDAGVTESGSETSVSELQQYGSVRHNEPDGKPSEQLDSTAKSLDEFDRKQRDGRQIPYLEPTEEERAEDLDLLRASDVRASFARMSDAEHPPEMELQNRDLLESLMSRHTATSDAVDQEAAASVREAKRRSLEGEGQRSEQGRQLTGNYVRDFPDEFTGSWAATFRPEQPMSSNSSADVPLVQPALDRQNKQEPLQPALDRQAKLEPRPAVGDLFSKEPQGLETSYAKECAATLDSPIFVAQYGDIGVQPESTATATAESPASSSEPSPEPTLYKILAYDQTMQTINTAETTSNVSKTEPPLTPAEVLLRLSNPAKFFPHFGPLQAQGFEIVSGSGDVLVFRKVRDPEAEAAGSTVSGRPEQPRPAAPTTKAAPLVNPIDMTGSKRNFPDPAIGRFASPTGFVNYDMPAAVQQQQGEPPAAQRRFVSGIDVRREEPVFSGERKGEEKATGTKASLPKRMAVGAAWVAGVSYALGVMGEYFTTGGADGKGPKGF</sequence>
<feature type="compositionally biased region" description="Basic and acidic residues" evidence="1">
    <location>
        <begin position="574"/>
        <end position="586"/>
    </location>
</feature>
<evidence type="ECO:0000313" key="3">
    <source>
        <dbReference type="Proteomes" id="UP000182658"/>
    </source>
</evidence>